<evidence type="ECO:0000256" key="1">
    <source>
        <dbReference type="SAM" id="Phobius"/>
    </source>
</evidence>
<evidence type="ECO:0000313" key="3">
    <source>
        <dbReference type="Proteomes" id="UP001374584"/>
    </source>
</evidence>
<organism evidence="2 3">
    <name type="scientific">Phaseolus coccineus</name>
    <name type="common">Scarlet runner bean</name>
    <name type="synonym">Phaseolus multiflorus</name>
    <dbReference type="NCBI Taxonomy" id="3886"/>
    <lineage>
        <taxon>Eukaryota</taxon>
        <taxon>Viridiplantae</taxon>
        <taxon>Streptophyta</taxon>
        <taxon>Embryophyta</taxon>
        <taxon>Tracheophyta</taxon>
        <taxon>Spermatophyta</taxon>
        <taxon>Magnoliopsida</taxon>
        <taxon>eudicotyledons</taxon>
        <taxon>Gunneridae</taxon>
        <taxon>Pentapetalae</taxon>
        <taxon>rosids</taxon>
        <taxon>fabids</taxon>
        <taxon>Fabales</taxon>
        <taxon>Fabaceae</taxon>
        <taxon>Papilionoideae</taxon>
        <taxon>50 kb inversion clade</taxon>
        <taxon>NPAAA clade</taxon>
        <taxon>indigoferoid/millettioid clade</taxon>
        <taxon>Phaseoleae</taxon>
        <taxon>Phaseolus</taxon>
    </lineage>
</organism>
<gene>
    <name evidence="2" type="ORF">VNO80_21415</name>
</gene>
<keyword evidence="3" id="KW-1185">Reference proteome</keyword>
<proteinExistence type="predicted"/>
<reference evidence="2 3" key="1">
    <citation type="submission" date="2024-01" db="EMBL/GenBank/DDBJ databases">
        <title>The genomes of 5 underutilized Papilionoideae crops provide insights into root nodulation and disease resistanc.</title>
        <authorList>
            <person name="Jiang F."/>
        </authorList>
    </citation>
    <scope>NUCLEOTIDE SEQUENCE [LARGE SCALE GENOMIC DNA]</scope>
    <source>
        <strain evidence="2">JINMINGXINNONG_FW02</strain>
        <tissue evidence="2">Leaves</tissue>
    </source>
</reference>
<feature type="transmembrane region" description="Helical" evidence="1">
    <location>
        <begin position="34"/>
        <end position="60"/>
    </location>
</feature>
<dbReference type="Proteomes" id="UP001374584">
    <property type="component" value="Unassembled WGS sequence"/>
</dbReference>
<keyword evidence="1" id="KW-0812">Transmembrane</keyword>
<comment type="caution">
    <text evidence="2">The sequence shown here is derived from an EMBL/GenBank/DDBJ whole genome shotgun (WGS) entry which is preliminary data.</text>
</comment>
<name>A0AAN9M321_PHACN</name>
<dbReference type="AlphaFoldDB" id="A0AAN9M321"/>
<evidence type="ECO:0000313" key="2">
    <source>
        <dbReference type="EMBL" id="KAK7346891.1"/>
    </source>
</evidence>
<sequence>MYSEDNSMCRIFFRLNHRLNQRHIFRTRRNRLDYSFSVCVNTSTFPILTVLRIFVVRFFLVQRCTSRRGKYCFFSSRVEAKSSLS</sequence>
<dbReference type="EMBL" id="JAYMYR010000008">
    <property type="protein sequence ID" value="KAK7346891.1"/>
    <property type="molecule type" value="Genomic_DNA"/>
</dbReference>
<keyword evidence="1" id="KW-0472">Membrane</keyword>
<keyword evidence="1" id="KW-1133">Transmembrane helix</keyword>
<protein>
    <submittedName>
        <fullName evidence="2">Uncharacterized protein</fullName>
    </submittedName>
</protein>
<accession>A0AAN9M321</accession>